<dbReference type="CDD" id="cd00042">
    <property type="entry name" value="CY"/>
    <property type="match status" value="1"/>
</dbReference>
<comment type="caution">
    <text evidence="4">The sequence shown here is derived from an EMBL/GenBank/DDBJ whole genome shotgun (WGS) entry which is preliminary data.</text>
</comment>
<name>A0A9N7MYT5_STRHE</name>
<dbReference type="EMBL" id="CACSLK010016728">
    <property type="protein sequence ID" value="CAA0817984.1"/>
    <property type="molecule type" value="Genomic_DNA"/>
</dbReference>
<dbReference type="PANTHER" id="PTHR47364">
    <property type="entry name" value="CYSTEINE PROTEINASE INHIBITOR 5"/>
    <property type="match status" value="1"/>
</dbReference>
<dbReference type="Pfam" id="PF16845">
    <property type="entry name" value="SQAPI"/>
    <property type="match status" value="1"/>
</dbReference>
<gene>
    <name evidence="4" type="ORF">SHERM_17363</name>
</gene>
<dbReference type="SMART" id="SM00043">
    <property type="entry name" value="CY"/>
    <property type="match status" value="1"/>
</dbReference>
<dbReference type="PANTHER" id="PTHR47364:SF2">
    <property type="entry name" value="CYSTEINE PROTEINASE INHIBITOR 5"/>
    <property type="match status" value="1"/>
</dbReference>
<sequence length="112" mass="12584">MLFFIPNIAISKHSSKPILGGWTKINDNDLNSKEVLGVANFAVNEHNKEEKTNLKFDKVIGGMKQVVTGVNYDLTIEATDKKRVAGSYITLVYVDIKNKETLISFNKIQQNQ</sequence>
<protein>
    <submittedName>
        <fullName evidence="4">Cysteine proteinase inhibitor 5</fullName>
    </submittedName>
</protein>
<keyword evidence="1" id="KW-0646">Protease inhibitor</keyword>
<evidence type="ECO:0000313" key="5">
    <source>
        <dbReference type="Proteomes" id="UP001153555"/>
    </source>
</evidence>
<keyword evidence="5" id="KW-1185">Reference proteome</keyword>
<dbReference type="OrthoDB" id="2016588at2759"/>
<accession>A0A9N7MYT5</accession>
<dbReference type="AlphaFoldDB" id="A0A9N7MYT5"/>
<dbReference type="InterPro" id="IPR000010">
    <property type="entry name" value="Cystatin_dom"/>
</dbReference>
<dbReference type="Proteomes" id="UP001153555">
    <property type="component" value="Unassembled WGS sequence"/>
</dbReference>
<dbReference type="SUPFAM" id="SSF54403">
    <property type="entry name" value="Cystatin/monellin"/>
    <property type="match status" value="1"/>
</dbReference>
<keyword evidence="2" id="KW-0789">Thiol protease inhibitor</keyword>
<feature type="domain" description="Cystatin" evidence="3">
    <location>
        <begin position="17"/>
        <end position="108"/>
    </location>
</feature>
<organism evidence="4 5">
    <name type="scientific">Striga hermonthica</name>
    <name type="common">Purple witchweed</name>
    <name type="synonym">Buchnera hermonthica</name>
    <dbReference type="NCBI Taxonomy" id="68872"/>
    <lineage>
        <taxon>Eukaryota</taxon>
        <taxon>Viridiplantae</taxon>
        <taxon>Streptophyta</taxon>
        <taxon>Embryophyta</taxon>
        <taxon>Tracheophyta</taxon>
        <taxon>Spermatophyta</taxon>
        <taxon>Magnoliopsida</taxon>
        <taxon>eudicotyledons</taxon>
        <taxon>Gunneridae</taxon>
        <taxon>Pentapetalae</taxon>
        <taxon>asterids</taxon>
        <taxon>lamiids</taxon>
        <taxon>Lamiales</taxon>
        <taxon>Orobanchaceae</taxon>
        <taxon>Buchnereae</taxon>
        <taxon>Striga</taxon>
    </lineage>
</organism>
<proteinExistence type="predicted"/>
<dbReference type="Gene3D" id="3.10.450.10">
    <property type="match status" value="1"/>
</dbReference>
<evidence type="ECO:0000259" key="3">
    <source>
        <dbReference type="SMART" id="SM00043"/>
    </source>
</evidence>
<evidence type="ECO:0000256" key="2">
    <source>
        <dbReference type="ARBA" id="ARBA00022704"/>
    </source>
</evidence>
<dbReference type="InterPro" id="IPR046350">
    <property type="entry name" value="Cystatin_sf"/>
</dbReference>
<dbReference type="GO" id="GO:0004869">
    <property type="term" value="F:cysteine-type endopeptidase inhibitor activity"/>
    <property type="evidence" value="ECO:0007669"/>
    <property type="project" value="UniProtKB-KW"/>
</dbReference>
<evidence type="ECO:0000256" key="1">
    <source>
        <dbReference type="ARBA" id="ARBA00022690"/>
    </source>
</evidence>
<evidence type="ECO:0000313" key="4">
    <source>
        <dbReference type="EMBL" id="CAA0817984.1"/>
    </source>
</evidence>
<reference evidence="4" key="1">
    <citation type="submission" date="2019-12" db="EMBL/GenBank/DDBJ databases">
        <authorList>
            <person name="Scholes J."/>
        </authorList>
    </citation>
    <scope>NUCLEOTIDE SEQUENCE</scope>
</reference>